<dbReference type="SUPFAM" id="SSF64076">
    <property type="entry name" value="MTH938-like"/>
    <property type="match status" value="1"/>
</dbReference>
<dbReference type="EMBL" id="JAGETV010000004">
    <property type="protein sequence ID" value="MBO1926608.1"/>
    <property type="molecule type" value="Genomic_DNA"/>
</dbReference>
<dbReference type="InterPro" id="IPR036748">
    <property type="entry name" value="MTH938-like_sf"/>
</dbReference>
<accession>A0ABS3Q2P8</accession>
<evidence type="ECO:0000313" key="1">
    <source>
        <dbReference type="EMBL" id="MBO1926608.1"/>
    </source>
</evidence>
<keyword evidence="2" id="KW-1185">Reference proteome</keyword>
<reference evidence="1 2" key="1">
    <citation type="submission" date="2021-03" db="EMBL/GenBank/DDBJ databases">
        <title>Thiomicrorhabdus sp.nov.,novel sulfur-oxidizing bacteria isolated from coastal sediment.</title>
        <authorList>
            <person name="Liu X."/>
        </authorList>
    </citation>
    <scope>NUCLEOTIDE SEQUENCE [LARGE SCALE GENOMIC DNA]</scope>
    <source>
        <strain evidence="1 2">6S2-11</strain>
    </source>
</reference>
<evidence type="ECO:0000313" key="2">
    <source>
        <dbReference type="Proteomes" id="UP000664835"/>
    </source>
</evidence>
<dbReference type="RefSeq" id="WP_208147966.1">
    <property type="nucleotide sequence ID" value="NZ_JAGETV010000004.1"/>
</dbReference>
<gene>
    <name evidence="1" type="ORF">J3998_03380</name>
</gene>
<dbReference type="Proteomes" id="UP000664835">
    <property type="component" value="Unassembled WGS sequence"/>
</dbReference>
<comment type="caution">
    <text evidence="1">The sequence shown here is derived from an EMBL/GenBank/DDBJ whole genome shotgun (WGS) entry which is preliminary data.</text>
</comment>
<dbReference type="Gene3D" id="3.40.1230.10">
    <property type="entry name" value="MTH938-like"/>
    <property type="match status" value="1"/>
</dbReference>
<dbReference type="PANTHER" id="PTHR21192">
    <property type="entry name" value="NUCLEAR PROTEIN E3-3"/>
    <property type="match status" value="1"/>
</dbReference>
<protein>
    <submittedName>
        <fullName evidence="1">Mth938-like domain-containing protein</fullName>
    </submittedName>
</protein>
<dbReference type="PANTHER" id="PTHR21192:SF2">
    <property type="entry name" value="NADH DEHYDROGENASE [UBIQUINONE] 1 ALPHA SUBCOMPLEX ASSEMBLY FACTOR 3"/>
    <property type="match status" value="1"/>
</dbReference>
<proteinExistence type="predicted"/>
<dbReference type="Pfam" id="PF04430">
    <property type="entry name" value="DUF498"/>
    <property type="match status" value="1"/>
</dbReference>
<dbReference type="InterPro" id="IPR007523">
    <property type="entry name" value="NDUFAF3/AAMDC"/>
</dbReference>
<organism evidence="1 2">
    <name type="scientific">Thiomicrorhabdus marina</name>
    <dbReference type="NCBI Taxonomy" id="2818442"/>
    <lineage>
        <taxon>Bacteria</taxon>
        <taxon>Pseudomonadati</taxon>
        <taxon>Pseudomonadota</taxon>
        <taxon>Gammaproteobacteria</taxon>
        <taxon>Thiotrichales</taxon>
        <taxon>Piscirickettsiaceae</taxon>
        <taxon>Thiomicrorhabdus</taxon>
    </lineage>
</organism>
<dbReference type="CDD" id="cd05560">
    <property type="entry name" value="Xcc1710_like"/>
    <property type="match status" value="1"/>
</dbReference>
<name>A0ABS3Q2P8_9GAMM</name>
<sequence>MKFSEHRDSNINVVKSYQQGEVKINADVYGKSLFFTQHEIIADWPVTHIKELAVEHLEPIIDTKPEVIILGTGERQVFPNIELFAFCASQGIGLEVMANDAACRTYNVITTEDRDVVLALIFEE</sequence>